<feature type="region of interest" description="Disordered" evidence="12">
    <location>
        <begin position="148"/>
        <end position="209"/>
    </location>
</feature>
<feature type="domain" description="GATA-type" evidence="13">
    <location>
        <begin position="251"/>
        <end position="287"/>
    </location>
</feature>
<dbReference type="Gene3D" id="3.30.50.10">
    <property type="entry name" value="Erythroid Transcription Factor GATA-1, subunit A"/>
    <property type="match status" value="1"/>
</dbReference>
<dbReference type="OrthoDB" id="2162994at2759"/>
<feature type="compositionally biased region" description="Acidic residues" evidence="12">
    <location>
        <begin position="65"/>
        <end position="75"/>
    </location>
</feature>
<comment type="similarity">
    <text evidence="2">Belongs to the type IV zinc-finger family. Class A subfamily.</text>
</comment>
<dbReference type="GO" id="GO:0043565">
    <property type="term" value="F:sequence-specific DNA binding"/>
    <property type="evidence" value="ECO:0007669"/>
    <property type="project" value="InterPro"/>
</dbReference>
<keyword evidence="6" id="KW-0805">Transcription regulation</keyword>
<dbReference type="PANTHER" id="PTHR45658:SF41">
    <property type="entry name" value="GATA TRANSCRIPTION FACTOR 3"/>
    <property type="match status" value="1"/>
</dbReference>
<dbReference type="PIRSF" id="PIRSF016992">
    <property type="entry name" value="TF_GATA_plant"/>
    <property type="match status" value="1"/>
</dbReference>
<keyword evidence="10" id="KW-0539">Nucleus</keyword>
<dbReference type="AlphaFoldDB" id="A0A6A4KG98"/>
<keyword evidence="4 11" id="KW-0863">Zinc-finger</keyword>
<dbReference type="InterPro" id="IPR000679">
    <property type="entry name" value="Znf_GATA"/>
</dbReference>
<evidence type="ECO:0000256" key="8">
    <source>
        <dbReference type="ARBA" id="ARBA00023159"/>
    </source>
</evidence>
<dbReference type="CDD" id="cd00202">
    <property type="entry name" value="ZnF_GATA"/>
    <property type="match status" value="1"/>
</dbReference>
<feature type="non-terminal residue" evidence="14">
    <location>
        <position position="1"/>
    </location>
</feature>
<evidence type="ECO:0000256" key="3">
    <source>
        <dbReference type="ARBA" id="ARBA00022723"/>
    </source>
</evidence>
<comment type="caution">
    <text evidence="14">The sequence shown here is derived from an EMBL/GenBank/DDBJ whole genome shotgun (WGS) entry which is preliminary data.</text>
</comment>
<dbReference type="GO" id="GO:0030154">
    <property type="term" value="P:cell differentiation"/>
    <property type="evidence" value="ECO:0007669"/>
    <property type="project" value="TreeGrafter"/>
</dbReference>
<feature type="compositionally biased region" description="Basic and acidic residues" evidence="12">
    <location>
        <begin position="76"/>
        <end position="86"/>
    </location>
</feature>
<dbReference type="GO" id="GO:0045893">
    <property type="term" value="P:positive regulation of DNA-templated transcription"/>
    <property type="evidence" value="ECO:0007669"/>
    <property type="project" value="InterPro"/>
</dbReference>
<keyword evidence="3" id="KW-0479">Metal-binding</keyword>
<dbReference type="GO" id="GO:0008270">
    <property type="term" value="F:zinc ion binding"/>
    <property type="evidence" value="ECO:0007669"/>
    <property type="project" value="UniProtKB-KW"/>
</dbReference>
<sequence>MEYCIEEARALKSSFLTEYAGKSTQPAAFFDEYMCANGISGVSCDDFSVDVFLDLSNEELLKEEFVEEESEEEEKDSLSDSSQDRAVEDDGFNCSTFSGSFDCGSISAGELSVPVDDLENLEWLSQIVDDSASELSLLCPTGTFKENTKNRWEPVSRPPIQRTPILCFPSPVPAKARSKRSRSSGHAWSRASSSLSESSSTPSSSCGSSPTSVMFFSNPVRAADLIFEPVVKKQKKRPAAEETGGETGGGSQMQRRCSHCQVQKTPQWRTGPLGAKTLCNACGVRYKSGRLFPEYRPACSPTFSGDVHSNSHRKVLEMRRQKDVPGTESGLTFGVPIF</sequence>
<reference evidence="14 15" key="1">
    <citation type="journal article" date="2019" name="Genome Biol. Evol.">
        <title>The Rhododendron genome and chromosomal organization provide insight into shared whole-genome duplications across the heath family (Ericaceae).</title>
        <authorList>
            <person name="Soza V.L."/>
            <person name="Lindsley D."/>
            <person name="Waalkes A."/>
            <person name="Ramage E."/>
            <person name="Patwardhan R.P."/>
            <person name="Burton J.N."/>
            <person name="Adey A."/>
            <person name="Kumar A."/>
            <person name="Qiu R."/>
            <person name="Shendure J."/>
            <person name="Hall B."/>
        </authorList>
    </citation>
    <scope>NUCLEOTIDE SEQUENCE [LARGE SCALE GENOMIC DNA]</scope>
    <source>
        <strain evidence="14">RSF 1966-606</strain>
    </source>
</reference>
<name>A0A6A4KG98_9ERIC</name>
<dbReference type="Proteomes" id="UP000428333">
    <property type="component" value="Linkage Group LG13"/>
</dbReference>
<dbReference type="InterPro" id="IPR051140">
    <property type="entry name" value="GATA_TF"/>
</dbReference>
<dbReference type="PROSITE" id="PS00344">
    <property type="entry name" value="GATA_ZN_FINGER_1"/>
    <property type="match status" value="1"/>
</dbReference>
<feature type="region of interest" description="Disordered" evidence="12">
    <location>
        <begin position="64"/>
        <end position="86"/>
    </location>
</feature>
<dbReference type="Pfam" id="PF00320">
    <property type="entry name" value="GATA"/>
    <property type="match status" value="1"/>
</dbReference>
<dbReference type="PROSITE" id="PS50114">
    <property type="entry name" value="GATA_ZN_FINGER_2"/>
    <property type="match status" value="1"/>
</dbReference>
<dbReference type="InterPro" id="IPR016679">
    <property type="entry name" value="TF_GATA_pln"/>
</dbReference>
<dbReference type="EMBL" id="QEFC01003700">
    <property type="protein sequence ID" value="KAE9447336.1"/>
    <property type="molecule type" value="Genomic_DNA"/>
</dbReference>
<evidence type="ECO:0000256" key="1">
    <source>
        <dbReference type="ARBA" id="ARBA00004123"/>
    </source>
</evidence>
<evidence type="ECO:0000313" key="15">
    <source>
        <dbReference type="Proteomes" id="UP000428333"/>
    </source>
</evidence>
<dbReference type="SMART" id="SM00401">
    <property type="entry name" value="ZnF_GATA"/>
    <property type="match status" value="1"/>
</dbReference>
<comment type="subcellular location">
    <subcellularLocation>
        <location evidence="1">Nucleus</location>
    </subcellularLocation>
</comment>
<keyword evidence="7" id="KW-0238">DNA-binding</keyword>
<evidence type="ECO:0000313" key="14">
    <source>
        <dbReference type="EMBL" id="KAE9447336.1"/>
    </source>
</evidence>
<gene>
    <name evidence="14" type="ORF">C3L33_20782</name>
</gene>
<keyword evidence="8" id="KW-0010">Activator</keyword>
<accession>A0A6A4KG98</accession>
<evidence type="ECO:0000256" key="4">
    <source>
        <dbReference type="ARBA" id="ARBA00022771"/>
    </source>
</evidence>
<dbReference type="InterPro" id="IPR013088">
    <property type="entry name" value="Znf_NHR/GATA"/>
</dbReference>
<dbReference type="GO" id="GO:0005634">
    <property type="term" value="C:nucleus"/>
    <property type="evidence" value="ECO:0007669"/>
    <property type="project" value="UniProtKB-SubCell"/>
</dbReference>
<evidence type="ECO:0000256" key="9">
    <source>
        <dbReference type="ARBA" id="ARBA00023163"/>
    </source>
</evidence>
<dbReference type="FunFam" id="3.30.50.10:FF:000018">
    <property type="entry name" value="GATA transcription factor"/>
    <property type="match status" value="1"/>
</dbReference>
<evidence type="ECO:0000256" key="12">
    <source>
        <dbReference type="SAM" id="MobiDB-lite"/>
    </source>
</evidence>
<keyword evidence="5" id="KW-0862">Zinc</keyword>
<dbReference type="SUPFAM" id="SSF57716">
    <property type="entry name" value="Glucocorticoid receptor-like (DNA-binding domain)"/>
    <property type="match status" value="1"/>
</dbReference>
<evidence type="ECO:0000256" key="5">
    <source>
        <dbReference type="ARBA" id="ARBA00022833"/>
    </source>
</evidence>
<proteinExistence type="inferred from homology"/>
<evidence type="ECO:0000256" key="11">
    <source>
        <dbReference type="PROSITE-ProRule" id="PRU00094"/>
    </source>
</evidence>
<dbReference type="PANTHER" id="PTHR45658">
    <property type="entry name" value="GATA TRANSCRIPTION FACTOR"/>
    <property type="match status" value="1"/>
</dbReference>
<evidence type="ECO:0000256" key="10">
    <source>
        <dbReference type="ARBA" id="ARBA00023242"/>
    </source>
</evidence>
<keyword evidence="9" id="KW-0804">Transcription</keyword>
<evidence type="ECO:0000256" key="2">
    <source>
        <dbReference type="ARBA" id="ARBA00005694"/>
    </source>
</evidence>
<evidence type="ECO:0000256" key="7">
    <source>
        <dbReference type="ARBA" id="ARBA00023125"/>
    </source>
</evidence>
<evidence type="ECO:0000259" key="13">
    <source>
        <dbReference type="PROSITE" id="PS50114"/>
    </source>
</evidence>
<protein>
    <recommendedName>
        <fullName evidence="13">GATA-type domain-containing protein</fullName>
    </recommendedName>
</protein>
<evidence type="ECO:0000256" key="6">
    <source>
        <dbReference type="ARBA" id="ARBA00023015"/>
    </source>
</evidence>
<feature type="region of interest" description="Disordered" evidence="12">
    <location>
        <begin position="232"/>
        <end position="254"/>
    </location>
</feature>
<keyword evidence="15" id="KW-1185">Reference proteome</keyword>
<organism evidence="14 15">
    <name type="scientific">Rhododendron williamsianum</name>
    <dbReference type="NCBI Taxonomy" id="262921"/>
    <lineage>
        <taxon>Eukaryota</taxon>
        <taxon>Viridiplantae</taxon>
        <taxon>Streptophyta</taxon>
        <taxon>Embryophyta</taxon>
        <taxon>Tracheophyta</taxon>
        <taxon>Spermatophyta</taxon>
        <taxon>Magnoliopsida</taxon>
        <taxon>eudicotyledons</taxon>
        <taxon>Gunneridae</taxon>
        <taxon>Pentapetalae</taxon>
        <taxon>asterids</taxon>
        <taxon>Ericales</taxon>
        <taxon>Ericaceae</taxon>
        <taxon>Ericoideae</taxon>
        <taxon>Rhodoreae</taxon>
        <taxon>Rhododendron</taxon>
    </lineage>
</organism>
<feature type="compositionally biased region" description="Low complexity" evidence="12">
    <location>
        <begin position="184"/>
        <end position="209"/>
    </location>
</feature>